<dbReference type="PANTHER" id="PTHR24148:SF73">
    <property type="entry name" value="HET DOMAIN PROTEIN (AFU_ORTHOLOGUE AFUA_8G01020)"/>
    <property type="match status" value="1"/>
</dbReference>
<dbReference type="RefSeq" id="XP_001798214.1">
    <property type="nucleotide sequence ID" value="XM_001798162.1"/>
</dbReference>
<dbReference type="InterPro" id="IPR052895">
    <property type="entry name" value="HetReg/Transcr_Mod"/>
</dbReference>
<dbReference type="Proteomes" id="UP000663193">
    <property type="component" value="Chromosome 2"/>
</dbReference>
<evidence type="ECO:0000313" key="3">
    <source>
        <dbReference type="Proteomes" id="UP000663193"/>
    </source>
</evidence>
<reference evidence="3" key="1">
    <citation type="journal article" date="2021" name="BMC Genomics">
        <title>Chromosome-level genome assembly and manually-curated proteome of model necrotroph Parastagonospora nodorum Sn15 reveals a genome-wide trove of candidate effector homologs, and redundancy of virulence-related functions within an accessory chromosome.</title>
        <authorList>
            <person name="Bertazzoni S."/>
            <person name="Jones D.A.B."/>
            <person name="Phan H.T."/>
            <person name="Tan K.-C."/>
            <person name="Hane J.K."/>
        </authorList>
    </citation>
    <scope>NUCLEOTIDE SEQUENCE [LARGE SCALE GENOMIC DNA]</scope>
    <source>
        <strain evidence="3">SN15 / ATCC MYA-4574 / FGSC 10173)</strain>
    </source>
</reference>
<organism evidence="2 3">
    <name type="scientific">Phaeosphaeria nodorum (strain SN15 / ATCC MYA-4574 / FGSC 10173)</name>
    <name type="common">Glume blotch fungus</name>
    <name type="synonym">Parastagonospora nodorum</name>
    <dbReference type="NCBI Taxonomy" id="321614"/>
    <lineage>
        <taxon>Eukaryota</taxon>
        <taxon>Fungi</taxon>
        <taxon>Dikarya</taxon>
        <taxon>Ascomycota</taxon>
        <taxon>Pezizomycotina</taxon>
        <taxon>Dothideomycetes</taxon>
        <taxon>Pleosporomycetidae</taxon>
        <taxon>Pleosporales</taxon>
        <taxon>Pleosporineae</taxon>
        <taxon>Phaeosphaeriaceae</taxon>
        <taxon>Parastagonospora</taxon>
    </lineage>
</organism>
<gene>
    <name evidence="2" type="ORF">JI435_078870</name>
</gene>
<dbReference type="InterPro" id="IPR010730">
    <property type="entry name" value="HET"/>
</dbReference>
<keyword evidence="3" id="KW-1185">Reference proteome</keyword>
<dbReference type="PANTHER" id="PTHR24148">
    <property type="entry name" value="ANKYRIN REPEAT DOMAIN-CONTAINING PROTEIN 39 HOMOLOG-RELATED"/>
    <property type="match status" value="1"/>
</dbReference>
<protein>
    <recommendedName>
        <fullName evidence="1">Heterokaryon incompatibility domain-containing protein</fullName>
    </recommendedName>
</protein>
<feature type="domain" description="Heterokaryon incompatibility" evidence="1">
    <location>
        <begin position="55"/>
        <end position="174"/>
    </location>
</feature>
<proteinExistence type="predicted"/>
<dbReference type="AlphaFoldDB" id="A0A7U2EU71"/>
<name>A0A7U2EU71_PHANO</name>
<evidence type="ECO:0000259" key="1">
    <source>
        <dbReference type="Pfam" id="PF06985"/>
    </source>
</evidence>
<sequence>MSASEPNSVPEAQAFAYQSLDLAQRSIRLIRILPTRSREGHIQCEMRNATIEHEYKCLSYVWGPLSNNWITIDGQLHSVRDNLLAFLEVAQQNSISSWLWIDAICIDQINNAERTHQVQQMSHIFSRAIEVIAWLGTDKSVAKFLRYSSHERIRGHLVQAFVDCDYWKRAWVTQELFLALRVTLLAGGIETPLEFLPRNVRTPRGIRLPVFPNCFTGSMWRNAPDQPTVSEWRSLRGKNLVQIVLLLTEKCCALPQDRVYSVLGICGQGSDMIVDYDRTDEELALAVLLSCKRSFCLCALFGISLALDVGARDTLFTCSYASNIWTQQHFDVSISLASPSSRFSERKLLRELLLKRTGRVTTTEFSGVCCEDWSMNLHAHCPPFADKEERCNLIVSIPPKFLCNVLQEHIILVTHDGGINGHCYFRSGSRSPRFVSSSDIFLSTNLVKEHLQYDQVGGTLRMSLALMFWLGNLHKAATGQDFQQFGICDAVRLEQSKLRLYN</sequence>
<dbReference type="EMBL" id="CP069024">
    <property type="protein sequence ID" value="QRC93069.1"/>
    <property type="molecule type" value="Genomic_DNA"/>
</dbReference>
<dbReference type="KEGG" id="pno:SNOG_07887"/>
<dbReference type="VEuPathDB" id="FungiDB:JI435_078870"/>
<accession>A0A7U2EU71</accession>
<dbReference type="OrthoDB" id="194358at2759"/>
<evidence type="ECO:0000313" key="2">
    <source>
        <dbReference type="EMBL" id="QRC93069.1"/>
    </source>
</evidence>
<dbReference type="Pfam" id="PF06985">
    <property type="entry name" value="HET"/>
    <property type="match status" value="1"/>
</dbReference>